<name>A0A220VGB5_9GAMM</name>
<dbReference type="GO" id="GO:0016740">
    <property type="term" value="F:transferase activity"/>
    <property type="evidence" value="ECO:0007669"/>
    <property type="project" value="UniProtKB-KW"/>
</dbReference>
<dbReference type="Pfam" id="PF00535">
    <property type="entry name" value="Glycos_transf_2"/>
    <property type="match status" value="1"/>
</dbReference>
<protein>
    <submittedName>
        <fullName evidence="3">Glycosyl transferase family 2</fullName>
    </submittedName>
</protein>
<comment type="similarity">
    <text evidence="1">Belongs to the glycosyltransferase 2 family. WaaE/KdtX subfamily.</text>
</comment>
<evidence type="ECO:0000256" key="1">
    <source>
        <dbReference type="ARBA" id="ARBA00038494"/>
    </source>
</evidence>
<gene>
    <name evidence="3" type="ORF">CF386_09480</name>
</gene>
<dbReference type="AlphaFoldDB" id="A0A220VGB5"/>
<proteinExistence type="inferred from homology"/>
<dbReference type="PANTHER" id="PTHR43630:SF2">
    <property type="entry name" value="GLYCOSYLTRANSFERASE"/>
    <property type="match status" value="1"/>
</dbReference>
<dbReference type="Gene3D" id="3.90.550.10">
    <property type="entry name" value="Spore Coat Polysaccharide Biosynthesis Protein SpsA, Chain A"/>
    <property type="match status" value="1"/>
</dbReference>
<dbReference type="EMBL" id="CP022356">
    <property type="protein sequence ID" value="ASK79290.1"/>
    <property type="molecule type" value="Genomic_DNA"/>
</dbReference>
<dbReference type="RefSeq" id="WP_089074198.1">
    <property type="nucleotide sequence ID" value="NZ_CBCSAM010000002.1"/>
</dbReference>
<organism evidence="3 4">
    <name type="scientific">Paraphotobacterium marinum</name>
    <dbReference type="NCBI Taxonomy" id="1755811"/>
    <lineage>
        <taxon>Bacteria</taxon>
        <taxon>Pseudomonadati</taxon>
        <taxon>Pseudomonadota</taxon>
        <taxon>Gammaproteobacteria</taxon>
        <taxon>Vibrionales</taxon>
        <taxon>Vibrionaceae</taxon>
        <taxon>Paraphotobacterium</taxon>
    </lineage>
</organism>
<dbReference type="PANTHER" id="PTHR43630">
    <property type="entry name" value="POLY-BETA-1,6-N-ACETYL-D-GLUCOSAMINE SYNTHASE"/>
    <property type="match status" value="1"/>
</dbReference>
<dbReference type="OrthoDB" id="9815923at2"/>
<accession>A0A220VGB5</accession>
<sequence length="258" mass="30387">MNEISLYILTYNSEQYLSKILDKLKNVVDEILIVDSGSSDSTQQIVERYKNTRFIFNKFENFKQQRMFAEKNCKFDMILFLDSDELPCDQLVESIRNIKKSGFEHHAYRIARYWNVLQKDVRAIYPICSPDHPIKLYNRKFCSFKNSALNHASPSGYLSQSIVKGKLSHFTFETKKILKNKVEHYSDMDAKELIRKGKKSNNLKIIFNPVGAFVKWYLIKGGYKDGITGIHLGKYAYDYTKKKYLKAKNYRKNFHTHK</sequence>
<reference evidence="3 4" key="1">
    <citation type="journal article" date="2016" name="Int. J. Syst. Evol. Microbiol.">
        <title>Paraphotobacterium marinum gen. nov., sp. nov., a member of the family Vibrionaceae, isolated from surface seawater.</title>
        <authorList>
            <person name="Huang Z."/>
            <person name="Dong C."/>
            <person name="Shao Z."/>
        </authorList>
    </citation>
    <scope>NUCLEOTIDE SEQUENCE [LARGE SCALE GENOMIC DNA]</scope>
    <source>
        <strain evidence="3 4">NSCS20N07D</strain>
    </source>
</reference>
<dbReference type="SUPFAM" id="SSF53448">
    <property type="entry name" value="Nucleotide-diphospho-sugar transferases"/>
    <property type="match status" value="1"/>
</dbReference>
<evidence type="ECO:0000313" key="4">
    <source>
        <dbReference type="Proteomes" id="UP000242175"/>
    </source>
</evidence>
<keyword evidence="4" id="KW-1185">Reference proteome</keyword>
<feature type="domain" description="Glycosyltransferase 2-like" evidence="2">
    <location>
        <begin position="5"/>
        <end position="94"/>
    </location>
</feature>
<dbReference type="CDD" id="cd02511">
    <property type="entry name" value="Beta4Glucosyltransferase"/>
    <property type="match status" value="1"/>
</dbReference>
<evidence type="ECO:0000313" key="3">
    <source>
        <dbReference type="EMBL" id="ASK79290.1"/>
    </source>
</evidence>
<dbReference type="InterPro" id="IPR001173">
    <property type="entry name" value="Glyco_trans_2-like"/>
</dbReference>
<dbReference type="Proteomes" id="UP000242175">
    <property type="component" value="Chromosome small"/>
</dbReference>
<dbReference type="InterPro" id="IPR029044">
    <property type="entry name" value="Nucleotide-diphossugar_trans"/>
</dbReference>
<dbReference type="KEGG" id="pmai:CF386_09480"/>
<keyword evidence="3" id="KW-0808">Transferase</keyword>
<evidence type="ECO:0000259" key="2">
    <source>
        <dbReference type="Pfam" id="PF00535"/>
    </source>
</evidence>